<evidence type="ECO:0000313" key="3">
    <source>
        <dbReference type="Proteomes" id="UP001304534"/>
    </source>
</evidence>
<reference evidence="2 3" key="1">
    <citation type="submission" date="2022-08" db="EMBL/GenBank/DDBJ databases">
        <title>Whole genome sequencing-based tracing of a 2022 introduction and outbreak of Xanthomonas hortorum pv. pelargonii.</title>
        <authorList>
            <person name="Iruegas-Bocardo F."/>
            <person name="Weisberg A.K."/>
            <person name="Riutta E.R."/>
            <person name="Kilday K."/>
            <person name="Bonkowski J.C."/>
            <person name="Creswell T."/>
            <person name="Daughtrey M.L."/>
            <person name="Rane K."/>
            <person name="Grunwald N.J."/>
            <person name="Chang J.H."/>
            <person name="Putnam M.L."/>
        </authorList>
    </citation>
    <scope>NUCLEOTIDE SEQUENCE [LARGE SCALE GENOMIC DNA]</scope>
    <source>
        <strain evidence="2 3">22-325</strain>
    </source>
</reference>
<protein>
    <recommendedName>
        <fullName evidence="4">Internal virion protein B</fullName>
    </recommendedName>
</protein>
<evidence type="ECO:0008006" key="4">
    <source>
        <dbReference type="Google" id="ProtNLM"/>
    </source>
</evidence>
<evidence type="ECO:0000313" key="2">
    <source>
        <dbReference type="EMBL" id="WOB24744.1"/>
    </source>
</evidence>
<feature type="region of interest" description="Disordered" evidence="1">
    <location>
        <begin position="1"/>
        <end position="28"/>
    </location>
</feature>
<organism evidence="2 3">
    <name type="scientific">Xanthomonas dyei</name>
    <dbReference type="NCBI Taxonomy" id="743699"/>
    <lineage>
        <taxon>Bacteria</taxon>
        <taxon>Pseudomonadati</taxon>
        <taxon>Pseudomonadota</taxon>
        <taxon>Gammaproteobacteria</taxon>
        <taxon>Lysobacterales</taxon>
        <taxon>Lysobacteraceae</taxon>
        <taxon>Xanthomonas</taxon>
    </lineage>
</organism>
<dbReference type="GeneID" id="95584836"/>
<sequence length="270" mass="27963">MAAGGISATSEISTKPLRHTTKRRSNTTEISITREAQWLRPSRKFVGSEALWVPAVLAAVGGGASYVSQKQAADKQDDMLGAQIRQQSARQDEADKSVNQLIANRTTSDAANERGNASTQYLQQVRAAQGTASNGLRQAGAVSDAYQQQSNDAALGIADYGANVANLMARIDAPQQQRQREAIEGAQLGSDLGLIGRRAAGDDYLAKIKMQGVRANPWLAAFGQAASGAAMGMASAGAGSAASAGAASGSAANFGSQAGSWYTNPSLWMG</sequence>
<name>A0ABZ0D3E0_9XANT</name>
<keyword evidence="3" id="KW-1185">Reference proteome</keyword>
<dbReference type="EMBL" id="CP103840">
    <property type="protein sequence ID" value="WOB24744.1"/>
    <property type="molecule type" value="Genomic_DNA"/>
</dbReference>
<gene>
    <name evidence="2" type="ORF">NYR99_13140</name>
</gene>
<dbReference type="RefSeq" id="WP_316686240.1">
    <property type="nucleotide sequence ID" value="NZ_CP103837.1"/>
</dbReference>
<accession>A0ABZ0D3E0</accession>
<feature type="compositionally biased region" description="Basic residues" evidence="1">
    <location>
        <begin position="16"/>
        <end position="25"/>
    </location>
</feature>
<evidence type="ECO:0000256" key="1">
    <source>
        <dbReference type="SAM" id="MobiDB-lite"/>
    </source>
</evidence>
<proteinExistence type="predicted"/>
<dbReference type="Proteomes" id="UP001304534">
    <property type="component" value="Chromosome"/>
</dbReference>